<evidence type="ECO:0000313" key="5">
    <source>
        <dbReference type="EMBL" id="KAJ4825284.1"/>
    </source>
</evidence>
<evidence type="ECO:0000313" key="6">
    <source>
        <dbReference type="Proteomes" id="UP001141552"/>
    </source>
</evidence>
<dbReference type="GO" id="GO:0006979">
    <property type="term" value="P:response to oxidative stress"/>
    <property type="evidence" value="ECO:0007669"/>
    <property type="project" value="TreeGrafter"/>
</dbReference>
<accession>A0A9Q0J1V7</accession>
<dbReference type="InterPro" id="IPR036249">
    <property type="entry name" value="Thioredoxin-like_sf"/>
</dbReference>
<feature type="compositionally biased region" description="Basic and acidic residues" evidence="3">
    <location>
        <begin position="172"/>
        <end position="181"/>
    </location>
</feature>
<organism evidence="5 6">
    <name type="scientific">Turnera subulata</name>
    <dbReference type="NCBI Taxonomy" id="218843"/>
    <lineage>
        <taxon>Eukaryota</taxon>
        <taxon>Viridiplantae</taxon>
        <taxon>Streptophyta</taxon>
        <taxon>Embryophyta</taxon>
        <taxon>Tracheophyta</taxon>
        <taxon>Spermatophyta</taxon>
        <taxon>Magnoliopsida</taxon>
        <taxon>eudicotyledons</taxon>
        <taxon>Gunneridae</taxon>
        <taxon>Pentapetalae</taxon>
        <taxon>rosids</taxon>
        <taxon>fabids</taxon>
        <taxon>Malpighiales</taxon>
        <taxon>Passifloraceae</taxon>
        <taxon>Turnera</taxon>
    </lineage>
</organism>
<dbReference type="OrthoDB" id="185659at2759"/>
<name>A0A9Q0J1V7_9ROSI</name>
<protein>
    <recommendedName>
        <fullName evidence="4">Thioredoxin domain-containing protein</fullName>
    </recommendedName>
</protein>
<gene>
    <name evidence="5" type="ORF">Tsubulata_012502</name>
</gene>
<reference evidence="5" key="2">
    <citation type="journal article" date="2023" name="Plants (Basel)">
        <title>Annotation of the Turnera subulata (Passifloraceae) Draft Genome Reveals the S-Locus Evolved after the Divergence of Turneroideae from Passifloroideae in a Stepwise Manner.</title>
        <authorList>
            <person name="Henning P.M."/>
            <person name="Roalson E.H."/>
            <person name="Mir W."/>
            <person name="McCubbin A.G."/>
            <person name="Shore J.S."/>
        </authorList>
    </citation>
    <scope>NUCLEOTIDE SEQUENCE</scope>
    <source>
        <strain evidence="5">F60SS</strain>
    </source>
</reference>
<dbReference type="GO" id="GO:0045454">
    <property type="term" value="P:cell redox homeostasis"/>
    <property type="evidence" value="ECO:0007669"/>
    <property type="project" value="TreeGrafter"/>
</dbReference>
<evidence type="ECO:0000256" key="1">
    <source>
        <dbReference type="ARBA" id="ARBA00023002"/>
    </source>
</evidence>
<reference evidence="5" key="1">
    <citation type="submission" date="2022-02" db="EMBL/GenBank/DDBJ databases">
        <authorList>
            <person name="Henning P.M."/>
            <person name="McCubbin A.G."/>
            <person name="Shore J.S."/>
        </authorList>
    </citation>
    <scope>NUCLEOTIDE SEQUENCE</scope>
    <source>
        <strain evidence="5">F60SS</strain>
        <tissue evidence="5">Leaves</tissue>
    </source>
</reference>
<evidence type="ECO:0000256" key="2">
    <source>
        <dbReference type="ARBA" id="ARBA00045169"/>
    </source>
</evidence>
<dbReference type="Pfam" id="PF00578">
    <property type="entry name" value="AhpC-TSA"/>
    <property type="match status" value="1"/>
</dbReference>
<comment type="function">
    <text evidence="2">Thiol-specific peroxidase that catalyzes the reduction of hydrogen peroxide and organic hydroperoxides to water and alcohols, respectively. Plays a role in cell protection against oxidative stress by detoxifying peroxides. May be an antioxidant enzyme particularly in the developing shoot and photosynthesizing leaf.</text>
</comment>
<dbReference type="PANTHER" id="PTHR10681">
    <property type="entry name" value="THIOREDOXIN PEROXIDASE"/>
    <property type="match status" value="1"/>
</dbReference>
<dbReference type="SUPFAM" id="SSF52833">
    <property type="entry name" value="Thioredoxin-like"/>
    <property type="match status" value="1"/>
</dbReference>
<dbReference type="InterPro" id="IPR050217">
    <property type="entry name" value="Peroxiredoxin"/>
</dbReference>
<keyword evidence="1" id="KW-0560">Oxidoreductase</keyword>
<evidence type="ECO:0000256" key="3">
    <source>
        <dbReference type="SAM" id="MobiDB-lite"/>
    </source>
</evidence>
<dbReference type="GO" id="GO:0008379">
    <property type="term" value="F:thioredoxin peroxidase activity"/>
    <property type="evidence" value="ECO:0007669"/>
    <property type="project" value="TreeGrafter"/>
</dbReference>
<sequence length="225" mass="25481">MEHAEPTYCSPLPDFEAEAVFDQEFIKVKLSEYIGKKYVIPFFYPLDFTFVCPTKIAAFSDRYAEFEKKNTEVLGVSVDSVDIASELKSDATLELLKLYLTTDEGQQLKKKINHVYQINIVPKANHHHRARTTTTQSHPASRQGPNHQQNTTKKRVNPKPQQKNPGLNPVLELERKRKGSDDLPVNGSGGDDFTPLSTPRPDRGLPRLFLPRCNADGDFLATRAW</sequence>
<dbReference type="InterPro" id="IPR013766">
    <property type="entry name" value="Thioredoxin_domain"/>
</dbReference>
<dbReference type="EMBL" id="JAKUCV010006953">
    <property type="protein sequence ID" value="KAJ4825284.1"/>
    <property type="molecule type" value="Genomic_DNA"/>
</dbReference>
<dbReference type="InterPro" id="IPR000866">
    <property type="entry name" value="AhpC/TSA"/>
</dbReference>
<evidence type="ECO:0000259" key="4">
    <source>
        <dbReference type="PROSITE" id="PS51352"/>
    </source>
</evidence>
<keyword evidence="6" id="KW-1185">Reference proteome</keyword>
<dbReference type="PANTHER" id="PTHR10681:SF169">
    <property type="entry name" value="2-CYS PEROXIREDOXIN BAS1-LIKE, CHLOROPLASTIC"/>
    <property type="match status" value="1"/>
</dbReference>
<dbReference type="Proteomes" id="UP001141552">
    <property type="component" value="Unassembled WGS sequence"/>
</dbReference>
<comment type="caution">
    <text evidence="5">The sequence shown here is derived from an EMBL/GenBank/DDBJ whole genome shotgun (WGS) entry which is preliminary data.</text>
</comment>
<dbReference type="Gene3D" id="3.40.30.10">
    <property type="entry name" value="Glutaredoxin"/>
    <property type="match status" value="1"/>
</dbReference>
<feature type="compositionally biased region" description="Polar residues" evidence="3">
    <location>
        <begin position="136"/>
        <end position="151"/>
    </location>
</feature>
<feature type="domain" description="Thioredoxin" evidence="4">
    <location>
        <begin position="6"/>
        <end position="137"/>
    </location>
</feature>
<dbReference type="GO" id="GO:0033554">
    <property type="term" value="P:cellular response to stress"/>
    <property type="evidence" value="ECO:0007669"/>
    <property type="project" value="TreeGrafter"/>
</dbReference>
<dbReference type="GO" id="GO:0042744">
    <property type="term" value="P:hydrogen peroxide catabolic process"/>
    <property type="evidence" value="ECO:0007669"/>
    <property type="project" value="TreeGrafter"/>
</dbReference>
<feature type="region of interest" description="Disordered" evidence="3">
    <location>
        <begin position="123"/>
        <end position="207"/>
    </location>
</feature>
<dbReference type="PROSITE" id="PS51352">
    <property type="entry name" value="THIOREDOXIN_2"/>
    <property type="match status" value="1"/>
</dbReference>
<proteinExistence type="predicted"/>
<dbReference type="AlphaFoldDB" id="A0A9Q0J1V7"/>